<dbReference type="EMBL" id="CP035758">
    <property type="protein sequence ID" value="QBD82204.1"/>
    <property type="molecule type" value="Genomic_DNA"/>
</dbReference>
<evidence type="ECO:0000313" key="2">
    <source>
        <dbReference type="EMBL" id="QBD82204.1"/>
    </source>
</evidence>
<gene>
    <name evidence="2" type="ORF">EPA93_41985</name>
</gene>
<dbReference type="PANTHER" id="PTHR12697:SF5">
    <property type="entry name" value="DEOXYHYPUSINE HYDROXYLASE"/>
    <property type="match status" value="1"/>
</dbReference>
<dbReference type="InterPro" id="IPR016024">
    <property type="entry name" value="ARM-type_fold"/>
</dbReference>
<protein>
    <recommendedName>
        <fullName evidence="4">HEAT repeat domain-containing protein</fullName>
    </recommendedName>
</protein>
<feature type="region of interest" description="Disordered" evidence="1">
    <location>
        <begin position="1"/>
        <end position="26"/>
    </location>
</feature>
<dbReference type="Pfam" id="PF13646">
    <property type="entry name" value="HEAT_2"/>
    <property type="match status" value="1"/>
</dbReference>
<dbReference type="SUPFAM" id="SSF48371">
    <property type="entry name" value="ARM repeat"/>
    <property type="match status" value="1"/>
</dbReference>
<dbReference type="KEGG" id="kbs:EPA93_41985"/>
<accession>A0A4P6K253</accession>
<dbReference type="RefSeq" id="WP_129893273.1">
    <property type="nucleotide sequence ID" value="NZ_CP035758.1"/>
</dbReference>
<sequence length="575" mass="63767">MISKRADDEQPSSRNAGKNNNDLLLPGNQGESIRAALALLLGPETDYQSRVKATRRLAQQGPAILPFLLYTLSNYPEITSPPWPWWPPQYEQCSYLLLQLSQHSQTRLEKLLQHPVIQQPAGPVLWVSVIEAAGQLIHDDYEELICRGLHTPWTTVRNAAAMALATRAGKITLHASTIEKLKLHLNAQEDISVQLTAAYALLSSGERAGMTAFLQLLGPQAPLEAKKAAVFLIATELPQHLLRPRRAQLTDLLLAFLQDANQEIAHHAAQALGKLAAPSVLVLIRAILEYSHSVKTQIAALTALEEMANRPSMRRAIRQRGILTYITPFLRADNPELRRQACYTFAACGGSYATAVLGTIIFSMDHQGLTEIIEALRLLHGVLRAPTRIRVVHWLLHALAHQREEIQISALDSLAYLLWKARTQRQSRAWAQISQEIVGGDTIQSLLNAGNPWVRQRTVELLGLLDKRSTSQLHLRSLMLHLLYNDPDSGVRACIAYICGQIAARWAIPGLIHTLLDPDEYVAEAALNALGLLATPSDGLICYVLREVIHNSQQRPALAAHAKALLKKLRKREAK</sequence>
<evidence type="ECO:0000256" key="1">
    <source>
        <dbReference type="SAM" id="MobiDB-lite"/>
    </source>
</evidence>
<dbReference type="InterPro" id="IPR011989">
    <property type="entry name" value="ARM-like"/>
</dbReference>
<evidence type="ECO:0000313" key="3">
    <source>
        <dbReference type="Proteomes" id="UP000290365"/>
    </source>
</evidence>
<dbReference type="PANTHER" id="PTHR12697">
    <property type="entry name" value="PBS LYASE HEAT-LIKE PROTEIN"/>
    <property type="match status" value="1"/>
</dbReference>
<proteinExistence type="predicted"/>
<dbReference type="Proteomes" id="UP000290365">
    <property type="component" value="Chromosome"/>
</dbReference>
<dbReference type="GO" id="GO:0016491">
    <property type="term" value="F:oxidoreductase activity"/>
    <property type="evidence" value="ECO:0007669"/>
    <property type="project" value="TreeGrafter"/>
</dbReference>
<evidence type="ECO:0008006" key="4">
    <source>
        <dbReference type="Google" id="ProtNLM"/>
    </source>
</evidence>
<reference evidence="2 3" key="1">
    <citation type="submission" date="2019-01" db="EMBL/GenBank/DDBJ databases">
        <title>Ktedonosporobacter rubrisoli SCAWS-G2.</title>
        <authorList>
            <person name="Huang Y."/>
            <person name="Yan B."/>
        </authorList>
    </citation>
    <scope>NUCLEOTIDE SEQUENCE [LARGE SCALE GENOMIC DNA]</scope>
    <source>
        <strain evidence="2 3">SCAWS-G2</strain>
    </source>
</reference>
<keyword evidence="3" id="KW-1185">Reference proteome</keyword>
<dbReference type="Gene3D" id="1.25.10.10">
    <property type="entry name" value="Leucine-rich Repeat Variant"/>
    <property type="match status" value="3"/>
</dbReference>
<name>A0A4P6K253_KTERU</name>
<dbReference type="OrthoDB" id="139432at2"/>
<organism evidence="2 3">
    <name type="scientific">Ktedonosporobacter rubrisoli</name>
    <dbReference type="NCBI Taxonomy" id="2509675"/>
    <lineage>
        <taxon>Bacteria</taxon>
        <taxon>Bacillati</taxon>
        <taxon>Chloroflexota</taxon>
        <taxon>Ktedonobacteria</taxon>
        <taxon>Ktedonobacterales</taxon>
        <taxon>Ktedonosporobacteraceae</taxon>
        <taxon>Ktedonosporobacter</taxon>
    </lineage>
</organism>
<dbReference type="AlphaFoldDB" id="A0A4P6K253"/>
<feature type="compositionally biased region" description="Polar residues" evidence="1">
    <location>
        <begin position="12"/>
        <end position="22"/>
    </location>
</feature>